<dbReference type="Pfam" id="PF01687">
    <property type="entry name" value="Flavokinase"/>
    <property type="match status" value="1"/>
</dbReference>
<comment type="cofactor">
    <cofactor evidence="1">
        <name>Zn(2+)</name>
        <dbReference type="ChEBI" id="CHEBI:29105"/>
    </cofactor>
</comment>
<dbReference type="GO" id="GO:0008531">
    <property type="term" value="F:riboflavin kinase activity"/>
    <property type="evidence" value="ECO:0007669"/>
    <property type="project" value="UniProtKB-EC"/>
</dbReference>
<dbReference type="PANTHER" id="PTHR22749:SF6">
    <property type="entry name" value="RIBOFLAVIN KINASE"/>
    <property type="match status" value="1"/>
</dbReference>
<dbReference type="PANTHER" id="PTHR22749">
    <property type="entry name" value="RIBOFLAVIN KINASE/FMN ADENYLYLTRANSFERASE"/>
    <property type="match status" value="1"/>
</dbReference>
<evidence type="ECO:0000256" key="4">
    <source>
        <dbReference type="ARBA" id="ARBA00017394"/>
    </source>
</evidence>
<accession>A0A2H8TZ96</accession>
<dbReference type="GO" id="GO:0005524">
    <property type="term" value="F:ATP binding"/>
    <property type="evidence" value="ECO:0007669"/>
    <property type="project" value="UniProtKB-KW"/>
</dbReference>
<evidence type="ECO:0000256" key="2">
    <source>
        <dbReference type="ARBA" id="ARBA00005201"/>
    </source>
</evidence>
<keyword evidence="5" id="KW-0285">Flavoprotein</keyword>
<organism evidence="18">
    <name type="scientific">Melanaphis sacchari</name>
    <dbReference type="NCBI Taxonomy" id="742174"/>
    <lineage>
        <taxon>Eukaryota</taxon>
        <taxon>Metazoa</taxon>
        <taxon>Ecdysozoa</taxon>
        <taxon>Arthropoda</taxon>
        <taxon>Hexapoda</taxon>
        <taxon>Insecta</taxon>
        <taxon>Pterygota</taxon>
        <taxon>Neoptera</taxon>
        <taxon>Paraneoptera</taxon>
        <taxon>Hemiptera</taxon>
        <taxon>Sternorrhyncha</taxon>
        <taxon>Aphidomorpha</taxon>
        <taxon>Aphidoidea</taxon>
        <taxon>Aphididae</taxon>
        <taxon>Aphidini</taxon>
        <taxon>Melanaphis</taxon>
    </lineage>
</organism>
<gene>
    <name evidence="18" type="primary">anon-84Ea</name>
</gene>
<keyword evidence="12" id="KW-0067">ATP-binding</keyword>
<dbReference type="InterPro" id="IPR023465">
    <property type="entry name" value="Riboflavin_kinase_dom_sf"/>
</dbReference>
<keyword evidence="8" id="KW-0479">Metal-binding</keyword>
<dbReference type="AlphaFoldDB" id="A0A2H8TZ96"/>
<evidence type="ECO:0000256" key="8">
    <source>
        <dbReference type="ARBA" id="ARBA00022723"/>
    </source>
</evidence>
<reference evidence="18" key="1">
    <citation type="submission" date="2017-10" db="EMBL/GenBank/DDBJ databases">
        <title>Transcriptome Assembly of Sugarcane Aphid Adults.</title>
        <authorList>
            <person name="Scully E.D."/>
            <person name="Palmer N.A."/>
            <person name="Geib S.M."/>
            <person name="Sarath G."/>
            <person name="Sattler S.E."/>
        </authorList>
    </citation>
    <scope>NUCLEOTIDE SEQUENCE</scope>
    <source>
        <tissue evidence="18">Whole body</tissue>
    </source>
</reference>
<dbReference type="InterPro" id="IPR023468">
    <property type="entry name" value="Riboflavin_kinase"/>
</dbReference>
<keyword evidence="9" id="KW-0547">Nucleotide-binding</keyword>
<dbReference type="EC" id="2.7.1.26" evidence="3"/>
<dbReference type="EMBL" id="GFXV01007762">
    <property type="protein sequence ID" value="MBW19567.1"/>
    <property type="molecule type" value="Transcribed_RNA"/>
</dbReference>
<protein>
    <recommendedName>
        <fullName evidence="4">Riboflavin kinase</fullName>
        <ecNumber evidence="3">2.7.1.26</ecNumber>
    </recommendedName>
    <alternativeName>
        <fullName evidence="16">ATP:riboflavin 5'-phosphotransferase</fullName>
    </alternativeName>
    <alternativeName>
        <fullName evidence="13">Flavokinase</fullName>
    </alternativeName>
</protein>
<comment type="pathway">
    <text evidence="2">Cofactor biosynthesis; FMN biosynthesis; FMN from riboflavin (ATP route): step 1/1.</text>
</comment>
<evidence type="ECO:0000256" key="13">
    <source>
        <dbReference type="ARBA" id="ARBA00029789"/>
    </source>
</evidence>
<evidence type="ECO:0000256" key="10">
    <source>
        <dbReference type="ARBA" id="ARBA00022777"/>
    </source>
</evidence>
<proteinExistence type="predicted"/>
<dbReference type="GO" id="GO:0046872">
    <property type="term" value="F:metal ion binding"/>
    <property type="evidence" value="ECO:0007669"/>
    <property type="project" value="UniProtKB-KW"/>
</dbReference>
<evidence type="ECO:0000256" key="3">
    <source>
        <dbReference type="ARBA" id="ARBA00012105"/>
    </source>
</evidence>
<evidence type="ECO:0000256" key="11">
    <source>
        <dbReference type="ARBA" id="ARBA00022833"/>
    </source>
</evidence>
<comment type="function">
    <text evidence="15">Catalyzes the phosphorylation of riboflavin (vitamin B2) to form flavin-mononucleotide (FMN), hence rate-limiting enzyme in the synthesis of FAD. Essential for TNF-induced reactive oxygen species (ROS) production. Through its interaction with both TNFRSF1A and CYBA, physically and functionally couples TNFRSF1A to NADPH oxidase. TNF-activation of RFK may enhance the incorporation of FAD in NADPH oxidase, a critical step for the assembly and activation of NADPH oxidase.</text>
</comment>
<keyword evidence="7" id="KW-0808">Transferase</keyword>
<feature type="domain" description="Riboflavin kinase" evidence="17">
    <location>
        <begin position="9"/>
        <end position="139"/>
    </location>
</feature>
<evidence type="ECO:0000256" key="16">
    <source>
        <dbReference type="ARBA" id="ARBA00077632"/>
    </source>
</evidence>
<comment type="catalytic activity">
    <reaction evidence="14">
        <text>riboflavin + ATP = FMN + ADP + H(+)</text>
        <dbReference type="Rhea" id="RHEA:14357"/>
        <dbReference type="ChEBI" id="CHEBI:15378"/>
        <dbReference type="ChEBI" id="CHEBI:30616"/>
        <dbReference type="ChEBI" id="CHEBI:57986"/>
        <dbReference type="ChEBI" id="CHEBI:58210"/>
        <dbReference type="ChEBI" id="CHEBI:456216"/>
        <dbReference type="EC" id="2.7.1.26"/>
    </reaction>
    <physiologicalReaction direction="left-to-right" evidence="14">
        <dbReference type="Rhea" id="RHEA:14358"/>
    </physiologicalReaction>
</comment>
<evidence type="ECO:0000256" key="7">
    <source>
        <dbReference type="ARBA" id="ARBA00022679"/>
    </source>
</evidence>
<name>A0A2H8TZ96_9HEMI</name>
<dbReference type="FunFam" id="2.40.30.30:FF:000002">
    <property type="entry name" value="Riboflavin kinase, putative"/>
    <property type="match status" value="1"/>
</dbReference>
<dbReference type="GO" id="GO:0005739">
    <property type="term" value="C:mitochondrion"/>
    <property type="evidence" value="ECO:0007669"/>
    <property type="project" value="TreeGrafter"/>
</dbReference>
<evidence type="ECO:0000256" key="15">
    <source>
        <dbReference type="ARBA" id="ARBA00054097"/>
    </source>
</evidence>
<dbReference type="SMART" id="SM00904">
    <property type="entry name" value="Flavokinase"/>
    <property type="match status" value="1"/>
</dbReference>
<sequence length="150" mass="17081">MSQTESTKENGLPFYASGLVVKGFGRGSKDLGIPTANFSRDVIKDLPKNISTGVYYGWAQVEKSPVYMMVMSIGWNPFYKNTEKSMEIHILKQFDEDFYGSNLKVKVVGFIRPELNFNSVDELVSTIHSDIEYAKQNLDENEKVDVYFDL</sequence>
<evidence type="ECO:0000256" key="5">
    <source>
        <dbReference type="ARBA" id="ARBA00022630"/>
    </source>
</evidence>
<keyword evidence="6" id="KW-0288">FMN</keyword>
<keyword evidence="11" id="KW-0862">Zinc</keyword>
<dbReference type="UniPathway" id="UPA00276">
    <property type="reaction ID" value="UER00406"/>
</dbReference>
<evidence type="ECO:0000313" key="18">
    <source>
        <dbReference type="EMBL" id="MBW19567.1"/>
    </source>
</evidence>
<dbReference type="SUPFAM" id="SSF82114">
    <property type="entry name" value="Riboflavin kinase-like"/>
    <property type="match status" value="1"/>
</dbReference>
<dbReference type="OrthoDB" id="276388at2759"/>
<evidence type="ECO:0000256" key="12">
    <source>
        <dbReference type="ARBA" id="ARBA00022840"/>
    </source>
</evidence>
<evidence type="ECO:0000259" key="17">
    <source>
        <dbReference type="SMART" id="SM00904"/>
    </source>
</evidence>
<evidence type="ECO:0000256" key="14">
    <source>
        <dbReference type="ARBA" id="ARBA00050912"/>
    </source>
</evidence>
<evidence type="ECO:0000256" key="9">
    <source>
        <dbReference type="ARBA" id="ARBA00022741"/>
    </source>
</evidence>
<keyword evidence="10 18" id="KW-0418">Kinase</keyword>
<dbReference type="InterPro" id="IPR015865">
    <property type="entry name" value="Riboflavin_kinase_bac/euk"/>
</dbReference>
<dbReference type="GO" id="GO:0009398">
    <property type="term" value="P:FMN biosynthetic process"/>
    <property type="evidence" value="ECO:0007669"/>
    <property type="project" value="UniProtKB-UniPathway"/>
</dbReference>
<evidence type="ECO:0000256" key="1">
    <source>
        <dbReference type="ARBA" id="ARBA00001947"/>
    </source>
</evidence>
<dbReference type="GO" id="GO:0009231">
    <property type="term" value="P:riboflavin biosynthetic process"/>
    <property type="evidence" value="ECO:0007669"/>
    <property type="project" value="InterPro"/>
</dbReference>
<evidence type="ECO:0000256" key="6">
    <source>
        <dbReference type="ARBA" id="ARBA00022643"/>
    </source>
</evidence>
<dbReference type="Gene3D" id="2.40.30.30">
    <property type="entry name" value="Riboflavin kinase-like"/>
    <property type="match status" value="1"/>
</dbReference>